<organism evidence="1 2">
    <name type="scientific">Romanomermis culicivorax</name>
    <name type="common">Nematode worm</name>
    <dbReference type="NCBI Taxonomy" id="13658"/>
    <lineage>
        <taxon>Eukaryota</taxon>
        <taxon>Metazoa</taxon>
        <taxon>Ecdysozoa</taxon>
        <taxon>Nematoda</taxon>
        <taxon>Enoplea</taxon>
        <taxon>Dorylaimia</taxon>
        <taxon>Mermithida</taxon>
        <taxon>Mermithoidea</taxon>
        <taxon>Mermithidae</taxon>
        <taxon>Romanomermis</taxon>
    </lineage>
</organism>
<evidence type="ECO:0000313" key="2">
    <source>
        <dbReference type="WBParaSite" id="nRc.2.0.1.t29994-RA"/>
    </source>
</evidence>
<accession>A0A915JVD2</accession>
<proteinExistence type="predicted"/>
<protein>
    <submittedName>
        <fullName evidence="2">Uncharacterized protein</fullName>
    </submittedName>
</protein>
<dbReference type="AlphaFoldDB" id="A0A915JVD2"/>
<sequence>MYLKQMMMMMIMKTTQKKILRQTEQGDIFEHEQNLWIVHTVCDQCLQSFELMCIKTKCEEYIERMQLKLKNQEKSQQFEFSNWQKFLSLSRPI</sequence>
<evidence type="ECO:0000313" key="1">
    <source>
        <dbReference type="Proteomes" id="UP000887565"/>
    </source>
</evidence>
<name>A0A915JVD2_ROMCU</name>
<keyword evidence="1" id="KW-1185">Reference proteome</keyword>
<dbReference type="Proteomes" id="UP000887565">
    <property type="component" value="Unplaced"/>
</dbReference>
<dbReference type="WBParaSite" id="nRc.2.0.1.t29994-RA">
    <property type="protein sequence ID" value="nRc.2.0.1.t29994-RA"/>
    <property type="gene ID" value="nRc.2.0.1.g29994"/>
</dbReference>
<reference evidence="2" key="1">
    <citation type="submission" date="2022-11" db="UniProtKB">
        <authorList>
            <consortium name="WormBaseParasite"/>
        </authorList>
    </citation>
    <scope>IDENTIFICATION</scope>
</reference>